<feature type="transmembrane region" description="Helical" evidence="7">
    <location>
        <begin position="166"/>
        <end position="187"/>
    </location>
</feature>
<reference evidence="9" key="1">
    <citation type="thesis" date="2020" institute="ProQuest LLC" country="789 East Eisenhower Parkway, Ann Arbor, MI, USA">
        <title>Comparative Genomics and Chromosome Evolution.</title>
        <authorList>
            <person name="Mudd A.B."/>
        </authorList>
    </citation>
    <scope>NUCLEOTIDE SEQUENCE</scope>
    <source>
        <strain evidence="9">237g6f4</strain>
        <tissue evidence="9">Blood</tissue>
    </source>
</reference>
<evidence type="ECO:0000256" key="6">
    <source>
        <dbReference type="ARBA" id="ARBA00023136"/>
    </source>
</evidence>
<dbReference type="PANTHER" id="PTHR23504:SF14">
    <property type="entry name" value="MAJOR FACILITATOR SUPERFAMILY DOMAIN-CONTAINING PROTEIN 9"/>
    <property type="match status" value="1"/>
</dbReference>
<dbReference type="Proteomes" id="UP000824782">
    <property type="component" value="Unassembled WGS sequence"/>
</dbReference>
<feature type="transmembrane region" description="Helical" evidence="7">
    <location>
        <begin position="20"/>
        <end position="37"/>
    </location>
</feature>
<protein>
    <recommendedName>
        <fullName evidence="8">Major facilitator superfamily (MFS) profile domain-containing protein</fullName>
    </recommendedName>
</protein>
<comment type="caution">
    <text evidence="9">The sequence shown here is derived from an EMBL/GenBank/DDBJ whole genome shotgun (WGS) entry which is preliminary data.</text>
</comment>
<comment type="similarity">
    <text evidence="2">Belongs to the major facilitator superfamily.</text>
</comment>
<dbReference type="EMBL" id="WNYA01000002">
    <property type="protein sequence ID" value="KAG8587049.1"/>
    <property type="molecule type" value="Genomic_DNA"/>
</dbReference>
<feature type="transmembrane region" description="Helical" evidence="7">
    <location>
        <begin position="320"/>
        <end position="338"/>
    </location>
</feature>
<keyword evidence="3" id="KW-0813">Transport</keyword>
<dbReference type="SUPFAM" id="SSF103473">
    <property type="entry name" value="MFS general substrate transporter"/>
    <property type="match status" value="1"/>
</dbReference>
<dbReference type="CDD" id="cd17390">
    <property type="entry name" value="MFS_MFSD9"/>
    <property type="match status" value="1"/>
</dbReference>
<feature type="transmembrane region" description="Helical" evidence="7">
    <location>
        <begin position="255"/>
        <end position="274"/>
    </location>
</feature>
<keyword evidence="4 7" id="KW-0812">Transmembrane</keyword>
<feature type="transmembrane region" description="Helical" evidence="7">
    <location>
        <begin position="142"/>
        <end position="160"/>
    </location>
</feature>
<dbReference type="EMBL" id="WNYA01000002">
    <property type="protein sequence ID" value="KAG8587050.1"/>
    <property type="molecule type" value="Genomic_DNA"/>
</dbReference>
<feature type="transmembrane region" description="Helical" evidence="7">
    <location>
        <begin position="80"/>
        <end position="106"/>
    </location>
</feature>
<sequence>MGALIPKSTPNGRSLQHCLHLVGFLDLFGVSMIVPLLNHHMKSLGASPTTAGIIGSCYGILQLFSSSVVGSWSDIVGRRYALITCILISALGYGLLGISINIYIYAIARIPVGIFKHSLSISKAFLSDLVSEKQRPHVMGRFNSASSMGFILGPVVGGYLTELPGGFYITALLCTCIFIINAGLVWMMPQTPDKGSIAAPPNHVSFHHNRTPKSDNTEPASVEMNGSIPNNSEHTLWSQIVSVFKKVTGVAFSQMWDIFLVRLLMAVAVMLYYSNFALAMEDRFHLTPRMTGYLISYGSTLGALAGFSLGPLSRLYQYNIYTMLLHSSVLTFFSILLYSVAPKMWIVVLSSTFLAFSTSIGRTCIVDLELTLGQKHGSGTLIGVGQSVTSVGRILVPLFSGIAQEYSPCGPPQLGAVLALASIFLMYKSKSHYDGSAQSKMKRE</sequence>
<feature type="domain" description="Major facilitator superfamily (MFS) profile" evidence="8">
    <location>
        <begin position="15"/>
        <end position="433"/>
    </location>
</feature>
<dbReference type="PANTHER" id="PTHR23504">
    <property type="entry name" value="MAJOR FACILITATOR SUPERFAMILY DOMAIN-CONTAINING PROTEIN 10"/>
    <property type="match status" value="1"/>
</dbReference>
<dbReference type="InterPro" id="IPR036259">
    <property type="entry name" value="MFS_trans_sf"/>
</dbReference>
<keyword evidence="10" id="KW-1185">Reference proteome</keyword>
<dbReference type="Gene3D" id="1.20.1250.20">
    <property type="entry name" value="MFS general substrate transporter like domains"/>
    <property type="match status" value="1"/>
</dbReference>
<evidence type="ECO:0000313" key="9">
    <source>
        <dbReference type="EMBL" id="KAG8587049.1"/>
    </source>
</evidence>
<evidence type="ECO:0000256" key="5">
    <source>
        <dbReference type="ARBA" id="ARBA00022989"/>
    </source>
</evidence>
<evidence type="ECO:0000259" key="8">
    <source>
        <dbReference type="PROSITE" id="PS50850"/>
    </source>
</evidence>
<dbReference type="GO" id="GO:0022857">
    <property type="term" value="F:transmembrane transporter activity"/>
    <property type="evidence" value="ECO:0007669"/>
    <property type="project" value="InterPro"/>
</dbReference>
<dbReference type="InterPro" id="IPR001958">
    <property type="entry name" value="Tet-R_TetA/multi-R_MdtG-like"/>
</dbReference>
<dbReference type="PRINTS" id="PR01035">
    <property type="entry name" value="TCRTETA"/>
</dbReference>
<evidence type="ECO:0000313" key="10">
    <source>
        <dbReference type="Proteomes" id="UP000824782"/>
    </source>
</evidence>
<evidence type="ECO:0000256" key="7">
    <source>
        <dbReference type="SAM" id="Phobius"/>
    </source>
</evidence>
<evidence type="ECO:0000256" key="4">
    <source>
        <dbReference type="ARBA" id="ARBA00022692"/>
    </source>
</evidence>
<name>A0AAV7CPQ4_ENGPU</name>
<feature type="transmembrane region" description="Helical" evidence="7">
    <location>
        <begin position="294"/>
        <end position="313"/>
    </location>
</feature>
<dbReference type="GO" id="GO:0016020">
    <property type="term" value="C:membrane"/>
    <property type="evidence" value="ECO:0007669"/>
    <property type="project" value="UniProtKB-SubCell"/>
</dbReference>
<dbReference type="PROSITE" id="PS50850">
    <property type="entry name" value="MFS"/>
    <property type="match status" value="1"/>
</dbReference>
<proteinExistence type="inferred from homology"/>
<dbReference type="Pfam" id="PF07690">
    <property type="entry name" value="MFS_1"/>
    <property type="match status" value="1"/>
</dbReference>
<keyword evidence="6 7" id="KW-0472">Membrane</keyword>
<feature type="transmembrane region" description="Helical" evidence="7">
    <location>
        <begin position="49"/>
        <end position="68"/>
    </location>
</feature>
<evidence type="ECO:0000256" key="1">
    <source>
        <dbReference type="ARBA" id="ARBA00004141"/>
    </source>
</evidence>
<dbReference type="AlphaFoldDB" id="A0AAV7CPQ4"/>
<keyword evidence="5 7" id="KW-1133">Transmembrane helix</keyword>
<dbReference type="InterPro" id="IPR020846">
    <property type="entry name" value="MFS_dom"/>
</dbReference>
<dbReference type="InterPro" id="IPR011701">
    <property type="entry name" value="MFS"/>
</dbReference>
<organism evidence="9 10">
    <name type="scientific">Engystomops pustulosus</name>
    <name type="common">Tungara frog</name>
    <name type="synonym">Physalaemus pustulosus</name>
    <dbReference type="NCBI Taxonomy" id="76066"/>
    <lineage>
        <taxon>Eukaryota</taxon>
        <taxon>Metazoa</taxon>
        <taxon>Chordata</taxon>
        <taxon>Craniata</taxon>
        <taxon>Vertebrata</taxon>
        <taxon>Euteleostomi</taxon>
        <taxon>Amphibia</taxon>
        <taxon>Batrachia</taxon>
        <taxon>Anura</taxon>
        <taxon>Neobatrachia</taxon>
        <taxon>Hyloidea</taxon>
        <taxon>Leptodactylidae</taxon>
        <taxon>Leiuperinae</taxon>
        <taxon>Engystomops</taxon>
    </lineage>
</organism>
<comment type="subcellular location">
    <subcellularLocation>
        <location evidence="1">Membrane</location>
        <topology evidence="1">Multi-pass membrane protein</topology>
    </subcellularLocation>
</comment>
<evidence type="ECO:0000256" key="2">
    <source>
        <dbReference type="ARBA" id="ARBA00008335"/>
    </source>
</evidence>
<accession>A0AAV7CPQ4</accession>
<evidence type="ECO:0000256" key="3">
    <source>
        <dbReference type="ARBA" id="ARBA00022448"/>
    </source>
</evidence>
<gene>
    <name evidence="9" type="ORF">GDO81_005550</name>
</gene>